<feature type="compositionally biased region" description="Basic and acidic residues" evidence="2">
    <location>
        <begin position="1232"/>
        <end position="1245"/>
    </location>
</feature>
<comment type="caution">
    <text evidence="3">The sequence shown here is derived from an EMBL/GenBank/DDBJ whole genome shotgun (WGS) entry which is preliminary data.</text>
</comment>
<dbReference type="InterPro" id="IPR011990">
    <property type="entry name" value="TPR-like_helical_dom_sf"/>
</dbReference>
<dbReference type="SMART" id="SM00028">
    <property type="entry name" value="TPR"/>
    <property type="match status" value="7"/>
</dbReference>
<dbReference type="SUPFAM" id="SSF48452">
    <property type="entry name" value="TPR-like"/>
    <property type="match status" value="2"/>
</dbReference>
<dbReference type="Gene3D" id="1.25.40.10">
    <property type="entry name" value="Tetratricopeptide repeat domain"/>
    <property type="match status" value="2"/>
</dbReference>
<accession>A0A9P6PZY8</accession>
<feature type="compositionally biased region" description="Low complexity" evidence="2">
    <location>
        <begin position="1539"/>
        <end position="1556"/>
    </location>
</feature>
<feature type="compositionally biased region" description="Basic and acidic residues" evidence="2">
    <location>
        <begin position="1"/>
        <end position="12"/>
    </location>
</feature>
<dbReference type="InterPro" id="IPR039340">
    <property type="entry name" value="Tfc4/TFIIIC-102/Sfc4"/>
</dbReference>
<evidence type="ECO:0000313" key="3">
    <source>
        <dbReference type="EMBL" id="KAG0256692.1"/>
    </source>
</evidence>
<feature type="compositionally biased region" description="Basic and acidic residues" evidence="2">
    <location>
        <begin position="1618"/>
        <end position="1669"/>
    </location>
</feature>
<dbReference type="GO" id="GO:0000127">
    <property type="term" value="C:transcription factor TFIIIC complex"/>
    <property type="evidence" value="ECO:0007669"/>
    <property type="project" value="TreeGrafter"/>
</dbReference>
<feature type="region of interest" description="Disordered" evidence="2">
    <location>
        <begin position="1518"/>
        <end position="1559"/>
    </location>
</feature>
<feature type="compositionally biased region" description="Acidic residues" evidence="2">
    <location>
        <begin position="1210"/>
        <end position="1231"/>
    </location>
</feature>
<feature type="region of interest" description="Disordered" evidence="2">
    <location>
        <begin position="87"/>
        <end position="121"/>
    </location>
</feature>
<feature type="region of interest" description="Disordered" evidence="2">
    <location>
        <begin position="1"/>
        <end position="59"/>
    </location>
</feature>
<feature type="compositionally biased region" description="Basic and acidic residues" evidence="2">
    <location>
        <begin position="1198"/>
        <end position="1209"/>
    </location>
</feature>
<feature type="region of interest" description="Disordered" evidence="2">
    <location>
        <begin position="1052"/>
        <end position="1107"/>
    </location>
</feature>
<feature type="compositionally biased region" description="Acidic residues" evidence="2">
    <location>
        <begin position="1670"/>
        <end position="1710"/>
    </location>
</feature>
<sequence>MDSNHDENRHAAGESSGSGRYTDSRDNGEGSSKQTQHADDGATPPRSNPLLTRLNQDSAERAHIAAVGNQLAPEDMRAPLVIGDFGGQSHITRSNGSQSTSNNAGDNNAGEGLDDALDSIRLGDDDDEFNELDADDGVEEDLTLNFNPSMEQEEGELEQIDETLRAEALSIASAVDPKQLMGAVGDGTSIPWDALSGFEPTMHDDDDELDENDPAMEELGFALQPKSKRERKKQQRKGGAVIYPPEIQRLLGQANSAYVNKDYKEAVELFQQVIVTHPSVFQAWNIMGVIQEELGNTEKALQLYLVAAHLTPKDGALWKKLAVISKEKGYDQQALYCFSRAYRADKNDMDALWDRSIMYKILEQPYKAIQGFQKLLKVKHHYMPALEELVTLYSMIDQDNKKYRENMHQAMLDYEAAYLHYSSLPDRFTNGNADPFDVTYEDEEAAQQNEPFGYSALNMLSELYIMFEEYEKPVKMIKTWSRRLQRRSHQTWWDDYRDDREFDTDPDDEELQASLGENRTRGLPVDLRVKLGVCRLMMEEVKEAKTQFKYLWRCSVEDFPDLYEEIAELYISKQMWKEGYNVIRAMLQFEDMDVPRIWIMAGECLRHMGHMKEAKDYLEQAHRDDSSNVEVSMMLAEVYEEMGNLPQALSLVNFVRQANADKQTEADRRRREAKQARDAKKDGGSSTRGSYAGTMGMPQQSYLLDPNHSKASGYRQLAPRGASEASYVASDAAQRAMARIAEASRDRTAAERYASADRDRDIQILRAEREHERAAKLARAERENEVQNVRDVIEKFNRLDLIFQRIDQKEKSRVWENKREAVKMTREDRTQYIQGARELINIFRSNKSFFIKERSKPYMGKESRTWRYRRNATDVDTVLSEHALEMSERLGKAMGLSRPKLGTTTEEASDTMGAEGNTLEPVPPTSYKEISFDAWYLLMIRQSVYLTYEDRYSEAMELLMVMFSANVFYQIPRRRSGIMLIVLACAMWVADYHAIVNAARWLSNFGGGRPLALKIVQATFTFGPRNNEKFSQWVQGITYKYLRRHIDRMRRAIGKSDPQGMRKTGRDEAQQARVAPFPWRSVSGFESPRTSGAGEQTGGQRSATARPIFDDPFLVTEGQASGATATADRDDEQSPSSGLPSEEGDVGEASTRGLRSKVSFAKDVVSEATNAEDTNTGVRDRDESRQATGGSQSKKRRLDVDDIAAREGGEPDQDEDGNNDELDDDDDDVNDELYRTDDDENRGQEMEADDYEETEWEEPDFPTARTKAFGNGRRRNLARGEDDDDDEEMSGVPSPRRPAGAKKSTAAYRSQSSAVEGEFGEDGPTRSRRGMAKFTPQKYPKFYISLVMFLGHVLTQSRTHVGAAAQFAECLDYAPNNPMIHFYLSVQFLNLAMQRTTSNRQMTIVQGLFFLQNYYYLRKSGRGTIAFSEREEEYKAKGKGPTPSPVEHLHSILGYKDQEPDWKAAASKASSEAISPAPAAPAESTSAAGSTSASATGSLDTTTTRVTASVVADVSSVNKAGTSKQQETSSDSPATTNEAGASAPAASSSSIKPATSVDPPLTQCQQEAEYNFARAFHQLGQNHLAMIHYRRVLELPSWREVEREHKALHKKQAEEKIAARSNERAAAHAQALERKMKRAQEIQGIKEDKKSKTEKARAAKSQDDAKSDVDQGEEQEGDDREDGEDGEDDLEMEDDDELDDEDGQGPEEEDDRAKGIQLQGVSDDDPTDLKREAAFNLAKVYMQSGAMGEAQLLMRKYCTL</sequence>
<feature type="region of interest" description="Disordered" evidence="2">
    <location>
        <begin position="1119"/>
        <end position="1332"/>
    </location>
</feature>
<feature type="region of interest" description="Disordered" evidence="2">
    <location>
        <begin position="1464"/>
        <end position="1503"/>
    </location>
</feature>
<feature type="compositionally biased region" description="Polar residues" evidence="2">
    <location>
        <begin position="89"/>
        <end position="106"/>
    </location>
</feature>
<feature type="region of interest" description="Disordered" evidence="2">
    <location>
        <begin position="1618"/>
        <end position="1728"/>
    </location>
</feature>
<evidence type="ECO:0000256" key="2">
    <source>
        <dbReference type="SAM" id="MobiDB-lite"/>
    </source>
</evidence>
<dbReference type="PROSITE" id="PS50005">
    <property type="entry name" value="TPR"/>
    <property type="match status" value="1"/>
</dbReference>
<dbReference type="OrthoDB" id="9991317at2759"/>
<dbReference type="PANTHER" id="PTHR23082">
    <property type="entry name" value="TRANSCRIPTION INITIATION FACTOR IIIC TFIIIC , POLYPEPTIDE 3-RELATED"/>
    <property type="match status" value="1"/>
</dbReference>
<evidence type="ECO:0000256" key="1">
    <source>
        <dbReference type="PROSITE-ProRule" id="PRU00339"/>
    </source>
</evidence>
<feature type="compositionally biased region" description="Polar residues" evidence="2">
    <location>
        <begin position="1167"/>
        <end position="1177"/>
    </location>
</feature>
<dbReference type="PANTHER" id="PTHR23082:SF0">
    <property type="entry name" value="GENERAL TRANSCRIPTION FACTOR 3C POLYPEPTIDE 3"/>
    <property type="match status" value="1"/>
</dbReference>
<dbReference type="GO" id="GO:0006383">
    <property type="term" value="P:transcription by RNA polymerase III"/>
    <property type="evidence" value="ECO:0007669"/>
    <property type="project" value="InterPro"/>
</dbReference>
<protein>
    <submittedName>
        <fullName evidence="3">Transcription factor TFIIIC subunit tfc4</fullName>
    </submittedName>
</protein>
<dbReference type="InterPro" id="IPR019734">
    <property type="entry name" value="TPR_rpt"/>
</dbReference>
<dbReference type="Proteomes" id="UP000726737">
    <property type="component" value="Unassembled WGS sequence"/>
</dbReference>
<feature type="repeat" description="TPR" evidence="1">
    <location>
        <begin position="281"/>
        <end position="314"/>
    </location>
</feature>
<feature type="region of interest" description="Disordered" evidence="2">
    <location>
        <begin position="660"/>
        <end position="717"/>
    </location>
</feature>
<dbReference type="Pfam" id="PF14559">
    <property type="entry name" value="TPR_19"/>
    <property type="match status" value="1"/>
</dbReference>
<keyword evidence="1" id="KW-0802">TPR repeat</keyword>
<name>A0A9P6PZY8_9FUNG</name>
<organism evidence="3 4">
    <name type="scientific">Mortierella polycephala</name>
    <dbReference type="NCBI Taxonomy" id="41804"/>
    <lineage>
        <taxon>Eukaryota</taxon>
        <taxon>Fungi</taxon>
        <taxon>Fungi incertae sedis</taxon>
        <taxon>Mucoromycota</taxon>
        <taxon>Mortierellomycotina</taxon>
        <taxon>Mortierellomycetes</taxon>
        <taxon>Mortierellales</taxon>
        <taxon>Mortierellaceae</taxon>
        <taxon>Mortierella</taxon>
    </lineage>
</organism>
<feature type="compositionally biased region" description="Basic and acidic residues" evidence="2">
    <location>
        <begin position="662"/>
        <end position="683"/>
    </location>
</feature>
<feature type="compositionally biased region" description="Polar residues" evidence="2">
    <location>
        <begin position="1088"/>
        <end position="1103"/>
    </location>
</feature>
<keyword evidence="4" id="KW-1185">Reference proteome</keyword>
<feature type="compositionally biased region" description="Acidic residues" evidence="2">
    <location>
        <begin position="1246"/>
        <end position="1260"/>
    </location>
</feature>
<proteinExistence type="predicted"/>
<gene>
    <name evidence="3" type="primary">TFC4</name>
    <name evidence="3" type="ORF">BG011_004355</name>
</gene>
<dbReference type="Pfam" id="PF13432">
    <property type="entry name" value="TPR_16"/>
    <property type="match status" value="1"/>
</dbReference>
<dbReference type="EMBL" id="JAAAJA010000287">
    <property type="protein sequence ID" value="KAG0256692.1"/>
    <property type="molecule type" value="Genomic_DNA"/>
</dbReference>
<evidence type="ECO:0000313" key="4">
    <source>
        <dbReference type="Proteomes" id="UP000726737"/>
    </source>
</evidence>
<feature type="compositionally biased region" description="Polar residues" evidence="2">
    <location>
        <begin position="1518"/>
        <end position="1538"/>
    </location>
</feature>
<reference evidence="3" key="1">
    <citation type="journal article" date="2020" name="Fungal Divers.">
        <title>Resolving the Mortierellaceae phylogeny through synthesis of multi-gene phylogenetics and phylogenomics.</title>
        <authorList>
            <person name="Vandepol N."/>
            <person name="Liber J."/>
            <person name="Desiro A."/>
            <person name="Na H."/>
            <person name="Kennedy M."/>
            <person name="Barry K."/>
            <person name="Grigoriev I.V."/>
            <person name="Miller A.N."/>
            <person name="O'Donnell K."/>
            <person name="Stajich J.E."/>
            <person name="Bonito G."/>
        </authorList>
    </citation>
    <scope>NUCLEOTIDE SEQUENCE</scope>
    <source>
        <strain evidence="3">KOD948</strain>
    </source>
</reference>